<dbReference type="SUPFAM" id="SSF52540">
    <property type="entry name" value="P-loop containing nucleoside triphosphate hydrolases"/>
    <property type="match status" value="2"/>
</dbReference>
<organism evidence="13">
    <name type="scientific">termite gut metagenome</name>
    <dbReference type="NCBI Taxonomy" id="433724"/>
    <lineage>
        <taxon>unclassified sequences</taxon>
        <taxon>metagenomes</taxon>
        <taxon>organismal metagenomes</taxon>
    </lineage>
</organism>
<evidence type="ECO:0000256" key="9">
    <source>
        <dbReference type="ARBA" id="ARBA00022845"/>
    </source>
</evidence>
<comment type="caution">
    <text evidence="13">The sequence shown here is derived from an EMBL/GenBank/DDBJ whole genome shotgun (WGS) entry which is preliminary data.</text>
</comment>
<evidence type="ECO:0000256" key="4">
    <source>
        <dbReference type="ARBA" id="ARBA00022730"/>
    </source>
</evidence>
<dbReference type="GO" id="GO:0045900">
    <property type="term" value="P:negative regulation of translational elongation"/>
    <property type="evidence" value="ECO:0007669"/>
    <property type="project" value="InterPro"/>
</dbReference>
<evidence type="ECO:0000256" key="5">
    <source>
        <dbReference type="ARBA" id="ARBA00022737"/>
    </source>
</evidence>
<protein>
    <submittedName>
        <fullName evidence="13">Energy-dependent translational throttle protein EttA</fullName>
    </submittedName>
</protein>
<name>A0A5J4SYU9_9ZZZZ</name>
<dbReference type="NCBIfam" id="TIGR03719">
    <property type="entry name" value="ABC_ABC_ChvD"/>
    <property type="match status" value="1"/>
</dbReference>
<evidence type="ECO:0000256" key="2">
    <source>
        <dbReference type="ARBA" id="ARBA00022490"/>
    </source>
</evidence>
<evidence type="ECO:0000256" key="11">
    <source>
        <dbReference type="ARBA" id="ARBA00022917"/>
    </source>
</evidence>
<dbReference type="Pfam" id="PF00005">
    <property type="entry name" value="ABC_tran"/>
    <property type="match status" value="2"/>
</dbReference>
<dbReference type="InterPro" id="IPR032781">
    <property type="entry name" value="ABC_tran_Xtn"/>
</dbReference>
<dbReference type="InterPro" id="IPR022374">
    <property type="entry name" value="EttA"/>
</dbReference>
<dbReference type="PROSITE" id="PS00211">
    <property type="entry name" value="ABC_TRANSPORTER_1"/>
    <property type="match status" value="1"/>
</dbReference>
<dbReference type="GO" id="GO:0006412">
    <property type="term" value="P:translation"/>
    <property type="evidence" value="ECO:0007669"/>
    <property type="project" value="UniProtKB-KW"/>
</dbReference>
<feature type="domain" description="ABC transporter" evidence="12">
    <location>
        <begin position="9"/>
        <end position="267"/>
    </location>
</feature>
<evidence type="ECO:0000259" key="12">
    <source>
        <dbReference type="PROSITE" id="PS50893"/>
    </source>
</evidence>
<dbReference type="InterPro" id="IPR003439">
    <property type="entry name" value="ABC_transporter-like_ATP-bd"/>
</dbReference>
<evidence type="ECO:0000256" key="3">
    <source>
        <dbReference type="ARBA" id="ARBA00022555"/>
    </source>
</evidence>
<proteinExistence type="inferred from homology"/>
<dbReference type="SMART" id="SM00382">
    <property type="entry name" value="AAA"/>
    <property type="match status" value="2"/>
</dbReference>
<feature type="domain" description="ABC transporter" evidence="12">
    <location>
        <begin position="332"/>
        <end position="558"/>
    </location>
</feature>
<comment type="similarity">
    <text evidence="1">Belongs to the ABC transporter superfamily. ABCF family. Translational throttle EttA subfamily.</text>
</comment>
<evidence type="ECO:0000256" key="7">
    <source>
        <dbReference type="ARBA" id="ARBA00022801"/>
    </source>
</evidence>
<keyword evidence="10" id="KW-0694">RNA-binding</keyword>
<evidence type="ECO:0000256" key="1">
    <source>
        <dbReference type="ARBA" id="ARBA00005868"/>
    </source>
</evidence>
<dbReference type="HAMAP" id="MF_00847">
    <property type="entry name" value="EttA"/>
    <property type="match status" value="1"/>
</dbReference>
<sequence length="561" mass="63641">MADDKKIIFSMVGVSKAFQPNKNVLKDIYLSFFYGAKIGIIGLNGSGKSTLLKIIARIEKSYQGKVVFSSGYSIGYLEQEPLLNDAKTVKEIVMEGVQPITDILQEYEDINLKFGDPEYYENPDKMEKLFARQAELQNVIDATDAWNLNTKVERAMDALRCPPEEQSVKNLSGGERRRVALCRLLLQKPDILLLDEPTNHLDAESIDWLEQHLQQYEGTVIAVTHDRYFLDHVAGWILELDRGEGIPWKGNYSSWLEQKTQRMEMEEKTTSKRRKTLERELEWVRMAPKARQAKGKARLNSYDKLLNEDQKAKEEKLEIFIPNGPRLGNKVIEAKNVAKAYGDKLLFSNLNFTLPPNGIVGVIGPNGAGKTTLFRLIMNMEKPDKGAFEVGETVKIAYTDQLHKDIDSAKTVYQVVSGGNELIRMGGRDVNARAYLSRFNFSGSDQEKCCGALSGGERNRLHLAIALKEEGNVLLLDEPTNDIDVNTLRALEEGLDNFAGCAVVISHDRWFLDRICTHILAFESDSNIFYFEGSYSEYEENKLKRLGNEEPKRIRHKKLTD</sequence>
<dbReference type="GO" id="GO:0000049">
    <property type="term" value="F:tRNA binding"/>
    <property type="evidence" value="ECO:0007669"/>
    <property type="project" value="UniProtKB-KW"/>
</dbReference>
<dbReference type="InterPro" id="IPR027417">
    <property type="entry name" value="P-loop_NTPase"/>
</dbReference>
<gene>
    <name evidence="13" type="ORF">EZS27_002235</name>
</gene>
<dbReference type="PANTHER" id="PTHR43858:SF1">
    <property type="entry name" value="ABC TRANSPORTER-RELATED PROTEIN"/>
    <property type="match status" value="1"/>
</dbReference>
<keyword evidence="6" id="KW-0547">Nucleotide-binding</keyword>
<keyword evidence="8" id="KW-0067">ATP-binding</keyword>
<evidence type="ECO:0000256" key="6">
    <source>
        <dbReference type="ARBA" id="ARBA00022741"/>
    </source>
</evidence>
<keyword evidence="2" id="KW-0963">Cytoplasm</keyword>
<dbReference type="GO" id="GO:0005524">
    <property type="term" value="F:ATP binding"/>
    <property type="evidence" value="ECO:0007669"/>
    <property type="project" value="UniProtKB-KW"/>
</dbReference>
<evidence type="ECO:0000256" key="8">
    <source>
        <dbReference type="ARBA" id="ARBA00022840"/>
    </source>
</evidence>
<keyword evidence="7" id="KW-0378">Hydrolase</keyword>
<dbReference type="NCBIfam" id="NF008775">
    <property type="entry name" value="PRK11819.1"/>
    <property type="match status" value="1"/>
</dbReference>
<dbReference type="GO" id="GO:0019843">
    <property type="term" value="F:rRNA binding"/>
    <property type="evidence" value="ECO:0007669"/>
    <property type="project" value="UniProtKB-KW"/>
</dbReference>
<dbReference type="FunFam" id="3.40.50.300:FF:000011">
    <property type="entry name" value="Putative ABC transporter ATP-binding component"/>
    <property type="match status" value="1"/>
</dbReference>
<dbReference type="CDD" id="cd03221">
    <property type="entry name" value="ABCF_EF-3"/>
    <property type="match status" value="2"/>
</dbReference>
<dbReference type="GO" id="GO:0016887">
    <property type="term" value="F:ATP hydrolysis activity"/>
    <property type="evidence" value="ECO:0007669"/>
    <property type="project" value="InterPro"/>
</dbReference>
<dbReference type="Gene3D" id="3.40.50.300">
    <property type="entry name" value="P-loop containing nucleotide triphosphate hydrolases"/>
    <property type="match status" value="2"/>
</dbReference>
<keyword evidence="9" id="KW-0810">Translation regulation</keyword>
<dbReference type="InterPro" id="IPR003593">
    <property type="entry name" value="AAA+_ATPase"/>
</dbReference>
<dbReference type="AlphaFoldDB" id="A0A5J4SYU9"/>
<dbReference type="PANTHER" id="PTHR43858">
    <property type="entry name" value="ENERGY-DEPENDENT TRANSLATIONAL THROTTLE PROTEIN ETTA"/>
    <property type="match status" value="1"/>
</dbReference>
<keyword evidence="11" id="KW-0648">Protein biosynthesis</keyword>
<dbReference type="PROSITE" id="PS50893">
    <property type="entry name" value="ABC_TRANSPORTER_2"/>
    <property type="match status" value="2"/>
</dbReference>
<reference evidence="13" key="1">
    <citation type="submission" date="2019-03" db="EMBL/GenBank/DDBJ databases">
        <title>Single cell metagenomics reveals metabolic interactions within the superorganism composed of flagellate Streblomastix strix and complex community of Bacteroidetes bacteria on its surface.</title>
        <authorList>
            <person name="Treitli S.C."/>
            <person name="Kolisko M."/>
            <person name="Husnik F."/>
            <person name="Keeling P."/>
            <person name="Hampl V."/>
        </authorList>
    </citation>
    <scope>NUCLEOTIDE SEQUENCE</scope>
    <source>
        <strain evidence="13">STM</strain>
    </source>
</reference>
<dbReference type="FunFam" id="3.40.50.300:FF:000183">
    <property type="entry name" value="ABC transporter ATP-binding protein yjjK"/>
    <property type="match status" value="1"/>
</dbReference>
<keyword evidence="4" id="KW-0699">rRNA-binding</keyword>
<evidence type="ECO:0000256" key="10">
    <source>
        <dbReference type="ARBA" id="ARBA00022884"/>
    </source>
</evidence>
<dbReference type="InterPro" id="IPR017871">
    <property type="entry name" value="ABC_transporter-like_CS"/>
</dbReference>
<dbReference type="EMBL" id="SNRY01000029">
    <property type="protein sequence ID" value="KAA6350390.1"/>
    <property type="molecule type" value="Genomic_DNA"/>
</dbReference>
<accession>A0A5J4SYU9</accession>
<keyword evidence="3" id="KW-0820">tRNA-binding</keyword>
<evidence type="ECO:0000313" key="13">
    <source>
        <dbReference type="EMBL" id="KAA6350390.1"/>
    </source>
</evidence>
<keyword evidence="5" id="KW-0677">Repeat</keyword>
<dbReference type="Pfam" id="PF12848">
    <property type="entry name" value="ABC_tran_Xtn"/>
    <property type="match status" value="1"/>
</dbReference>